<evidence type="ECO:0000313" key="6">
    <source>
        <dbReference type="Proteomes" id="UP000035721"/>
    </source>
</evidence>
<dbReference type="PANTHER" id="PTHR47691">
    <property type="entry name" value="REGULATOR-RELATED"/>
    <property type="match status" value="1"/>
</dbReference>
<dbReference type="GO" id="GO:0016887">
    <property type="term" value="F:ATP hydrolysis activity"/>
    <property type="evidence" value="ECO:0007669"/>
    <property type="project" value="InterPro"/>
</dbReference>
<dbReference type="InterPro" id="IPR027417">
    <property type="entry name" value="P-loop_NTPase"/>
</dbReference>
<feature type="domain" description="Bacterial transcriptional activator" evidence="4">
    <location>
        <begin position="91"/>
        <end position="235"/>
    </location>
</feature>
<dbReference type="SUPFAM" id="SSF52540">
    <property type="entry name" value="P-loop containing nucleoside triphosphate hydrolases"/>
    <property type="match status" value="1"/>
</dbReference>
<dbReference type="STRING" id="1194083.BN12_880008"/>
<dbReference type="Gene3D" id="3.40.50.300">
    <property type="entry name" value="P-loop containing nucleotide triphosphate hydrolases"/>
    <property type="match status" value="1"/>
</dbReference>
<dbReference type="InterPro" id="IPR058852">
    <property type="entry name" value="HTH_77"/>
</dbReference>
<evidence type="ECO:0000259" key="4">
    <source>
        <dbReference type="SMART" id="SM01043"/>
    </source>
</evidence>
<dbReference type="PRINTS" id="PR00364">
    <property type="entry name" value="DISEASERSIST"/>
</dbReference>
<dbReference type="InterPro" id="IPR049945">
    <property type="entry name" value="AAA_22"/>
</dbReference>
<dbReference type="GO" id="GO:0006355">
    <property type="term" value="P:regulation of DNA-templated transcription"/>
    <property type="evidence" value="ECO:0007669"/>
    <property type="project" value="InterPro"/>
</dbReference>
<dbReference type="Proteomes" id="UP000035721">
    <property type="component" value="Unassembled WGS sequence"/>
</dbReference>
<evidence type="ECO:0000256" key="2">
    <source>
        <dbReference type="ARBA" id="ARBA00023125"/>
    </source>
</evidence>
<dbReference type="Pfam" id="PF25872">
    <property type="entry name" value="HTH_77"/>
    <property type="match status" value="1"/>
</dbReference>
<name>A0A077M8H6_9MICO</name>
<keyword evidence="6" id="KW-1185">Reference proteome</keyword>
<keyword evidence="2" id="KW-0238">DNA-binding</keyword>
<comment type="caution">
    <text evidence="5">The sequence shown here is derived from an EMBL/GenBank/DDBJ whole genome shotgun (WGS) entry which is preliminary data.</text>
</comment>
<dbReference type="InterPro" id="IPR011990">
    <property type="entry name" value="TPR-like_helical_dom_sf"/>
</dbReference>
<dbReference type="Pfam" id="PF03704">
    <property type="entry name" value="BTAD"/>
    <property type="match status" value="1"/>
</dbReference>
<organism evidence="5 6">
    <name type="scientific">Nostocoides japonicum T1-X7</name>
    <dbReference type="NCBI Taxonomy" id="1194083"/>
    <lineage>
        <taxon>Bacteria</taxon>
        <taxon>Bacillati</taxon>
        <taxon>Actinomycetota</taxon>
        <taxon>Actinomycetes</taxon>
        <taxon>Micrococcales</taxon>
        <taxon>Intrasporangiaceae</taxon>
        <taxon>Nostocoides</taxon>
    </lineage>
</organism>
<sequence length="1057" mass="112804">MTLSLRLLGPGSWHGEPITSSRSRVLLALLAGAPSGLSTERLASDVWPDEAPANPAKAVQVLVSRARAALGSGTIESTATGYRLAVPPDDVDVRYAARLARDARALFADGDAAGALASASEGLALWDPGPADPDVVDALQGTELDLAATSRSLRRTEALALATLDRPAEALPALRGVLDESPGDDVVRAAMLRAHAAVVGRASALELYEAHRRDLRDRLGMAPSPLLAQVQAELLDEGTTVRHGIRLSPNRLLGREADLAALRAMIKASRVTSIVGAGGLGKTRLAQELAASASQRAVHVVELAGVATGDGVLREVAGVVGTRDTSGRLGPTATRVVADVRASMAEQLSQVPTLLVLDNCEHVVDAVADLVDDLVATSPQLRVLTTSRTPLDIDAEAVYLLPQLDARTAADLFVDRARATRPDVELPPDVVARVCGQLDGLPLAIELAAAKVRVMSAAEVERRLDNRLALLRGTSRSAPARHQTLLAVIDWSWNLLSEPERAALRRLAAFQDGFTLEAAGVVVGDGTEDLVASLVTQSLLAVSETPLGARYRMLETVREFARMMLVDAGEDVEADERARDWAADHALRWGSALLSPRQFEAMDRLHAEEVNLTHALHEAAVHGEGERVAALFAALATMWSVESNHFRVVRMTPEVDALLYHLHPSPRFAEAYQGSLTILAVNAFIFKPRLAARSLSRLRRLPRDTRGFGGLLAEMLLLLILEGYPPTPESILTIAAPYGRLGDVVGNAFAAQTAENSGDLVAAIRYSHASLAAAESTDIDPWTLAGAHQRVAEIALQLGDPEQAAEHALRALPTLLRLGSGPDAAQLRGTRVLAALAQGDVETAERRFHEMVKDLDAAETDFPVNVNERMIRAEVDLARGRIDDGLRAYREAAAHSDGMRVPEGIDADWRGLEPWLLHTLAAAVAAHALHGRPEEVRDLAYDLASRTGLLLDRPADMFLDYPVTGAAIYALGLWLVTTDPGETAARLMACAVALGHARAYPCLALEPAGTRARDAVGGAYDEWVSSYAPRDRDDLREEAVTLLARGFGAFSPPGADS</sequence>
<dbReference type="InterPro" id="IPR016032">
    <property type="entry name" value="Sig_transdc_resp-reg_C-effctor"/>
</dbReference>
<dbReference type="AlphaFoldDB" id="A0A077M8H6"/>
<proteinExistence type="inferred from homology"/>
<comment type="similarity">
    <text evidence="1">Belongs to the AfsR/DnrI/RedD regulatory family.</text>
</comment>
<dbReference type="InterPro" id="IPR036388">
    <property type="entry name" value="WH-like_DNA-bd_sf"/>
</dbReference>
<dbReference type="SUPFAM" id="SSF48452">
    <property type="entry name" value="TPR-like"/>
    <property type="match status" value="2"/>
</dbReference>
<accession>A0A077M8H6</accession>
<dbReference type="InterPro" id="IPR005158">
    <property type="entry name" value="BTAD"/>
</dbReference>
<protein>
    <submittedName>
        <fullName evidence="5">Transcriptional regulator, winged helix family</fullName>
    </submittedName>
</protein>
<dbReference type="Gene3D" id="1.10.10.10">
    <property type="entry name" value="Winged helix-like DNA-binding domain superfamily/Winged helix DNA-binding domain"/>
    <property type="match status" value="1"/>
</dbReference>
<dbReference type="RefSeq" id="WP_048552389.1">
    <property type="nucleotide sequence ID" value="NZ_HF570958.1"/>
</dbReference>
<evidence type="ECO:0000259" key="3">
    <source>
        <dbReference type="SMART" id="SM00862"/>
    </source>
</evidence>
<evidence type="ECO:0000256" key="1">
    <source>
        <dbReference type="ARBA" id="ARBA00005820"/>
    </source>
</evidence>
<dbReference type="GO" id="GO:0000160">
    <property type="term" value="P:phosphorelay signal transduction system"/>
    <property type="evidence" value="ECO:0007669"/>
    <property type="project" value="InterPro"/>
</dbReference>
<dbReference type="PANTHER" id="PTHR47691:SF3">
    <property type="entry name" value="HTH-TYPE TRANSCRIPTIONAL REGULATOR RV0890C-RELATED"/>
    <property type="match status" value="1"/>
</dbReference>
<reference evidence="5 6" key="1">
    <citation type="journal article" date="2013" name="ISME J.">
        <title>A metabolic model for members of the genus Tetrasphaera involved in enhanced biological phosphorus removal.</title>
        <authorList>
            <person name="Kristiansen R."/>
            <person name="Nguyen H.T.T."/>
            <person name="Saunders A.M."/>
            <person name="Nielsen J.L."/>
            <person name="Wimmer R."/>
            <person name="Le V.Q."/>
            <person name="McIlroy S.J."/>
            <person name="Petrovski S."/>
            <person name="Seviour R.J."/>
            <person name="Calteau A."/>
            <person name="Nielsen K.L."/>
            <person name="Nielsen P.H."/>
        </authorList>
    </citation>
    <scope>NUCLEOTIDE SEQUENCE [LARGE SCALE GENOMIC DNA]</scope>
    <source>
        <strain evidence="5 6">T1-X7</strain>
    </source>
</reference>
<feature type="domain" description="OmpR/PhoB-type" evidence="3">
    <location>
        <begin position="15"/>
        <end position="84"/>
    </location>
</feature>
<dbReference type="Pfam" id="PF13401">
    <property type="entry name" value="AAA_22"/>
    <property type="match status" value="1"/>
</dbReference>
<dbReference type="OrthoDB" id="3691954at2"/>
<dbReference type="EMBL" id="CAJB01000423">
    <property type="protein sequence ID" value="CCH80335.1"/>
    <property type="molecule type" value="Genomic_DNA"/>
</dbReference>
<dbReference type="GO" id="GO:0003677">
    <property type="term" value="F:DNA binding"/>
    <property type="evidence" value="ECO:0007669"/>
    <property type="project" value="UniProtKB-KW"/>
</dbReference>
<dbReference type="SMART" id="SM01043">
    <property type="entry name" value="BTAD"/>
    <property type="match status" value="1"/>
</dbReference>
<dbReference type="SMART" id="SM00862">
    <property type="entry name" value="Trans_reg_C"/>
    <property type="match status" value="1"/>
</dbReference>
<gene>
    <name evidence="5" type="ORF">BN12_880008</name>
</gene>
<dbReference type="InterPro" id="IPR001867">
    <property type="entry name" value="OmpR/PhoB-type_DNA-bd"/>
</dbReference>
<dbReference type="SUPFAM" id="SSF46894">
    <property type="entry name" value="C-terminal effector domain of the bipartite response regulators"/>
    <property type="match status" value="1"/>
</dbReference>
<dbReference type="Gene3D" id="1.25.40.10">
    <property type="entry name" value="Tetratricopeptide repeat domain"/>
    <property type="match status" value="2"/>
</dbReference>
<evidence type="ECO:0000313" key="5">
    <source>
        <dbReference type="EMBL" id="CCH80335.1"/>
    </source>
</evidence>